<evidence type="ECO:0000256" key="1">
    <source>
        <dbReference type="ARBA" id="ARBA00022723"/>
    </source>
</evidence>
<dbReference type="InterPro" id="IPR013039">
    <property type="entry name" value="DUF1588"/>
</dbReference>
<dbReference type="InterPro" id="IPR013036">
    <property type="entry name" value="DUF1587"/>
</dbReference>
<evidence type="ECO:0000313" key="7">
    <source>
        <dbReference type="EMBL" id="QDV32593.1"/>
    </source>
</evidence>
<dbReference type="InterPro" id="IPR009056">
    <property type="entry name" value="Cyt_c-like_dom"/>
</dbReference>
<dbReference type="PROSITE" id="PS51007">
    <property type="entry name" value="CYTC"/>
    <property type="match status" value="1"/>
</dbReference>
<dbReference type="Pfam" id="PF07631">
    <property type="entry name" value="PSD4"/>
    <property type="match status" value="1"/>
</dbReference>
<keyword evidence="8" id="KW-1185">Reference proteome</keyword>
<dbReference type="AlphaFoldDB" id="A0A518GVH4"/>
<evidence type="ECO:0000256" key="2">
    <source>
        <dbReference type="ARBA" id="ARBA00023004"/>
    </source>
</evidence>
<dbReference type="InterPro" id="IPR011478">
    <property type="entry name" value="DUF1585"/>
</dbReference>
<feature type="domain" description="Cytochrome c" evidence="6">
    <location>
        <begin position="28"/>
        <end position="150"/>
    </location>
</feature>
<dbReference type="OrthoDB" id="175242at2"/>
<feature type="region of interest" description="Disordered" evidence="4">
    <location>
        <begin position="611"/>
        <end position="635"/>
    </location>
</feature>
<dbReference type="InterPro" id="IPR011429">
    <property type="entry name" value="Cyt_c_Planctomycete-type"/>
</dbReference>
<evidence type="ECO:0000256" key="5">
    <source>
        <dbReference type="SAM" id="SignalP"/>
    </source>
</evidence>
<dbReference type="InterPro" id="IPR013043">
    <property type="entry name" value="DUF1595"/>
</dbReference>
<dbReference type="InterPro" id="IPR013042">
    <property type="entry name" value="DUF1592"/>
</dbReference>
<dbReference type="Pfam" id="PF07626">
    <property type="entry name" value="PSD3"/>
    <property type="match status" value="1"/>
</dbReference>
<protein>
    <recommendedName>
        <fullName evidence="6">Cytochrome c domain-containing protein</fullName>
    </recommendedName>
</protein>
<evidence type="ECO:0000259" key="6">
    <source>
        <dbReference type="PROSITE" id="PS51007"/>
    </source>
</evidence>
<name>A0A518GVH4_9BACT</name>
<evidence type="ECO:0000313" key="8">
    <source>
        <dbReference type="Proteomes" id="UP000317835"/>
    </source>
</evidence>
<sequence precursor="true">MHSRLGNRRLARLAAIALLLATATGSPALGAGGEDAFRADIIPMLEQYCIDCHAEAYAEGEVVLDRYADREAAVEDAETWLRVLDAVEGRLMPPADMPQPMVEELEAIVSWIEQDVIASRLGSAAPPPVVLRRLNRQEYDNTIRDLIGLDLGLSASFPPDEIGFGFDNVGSALNVSPIHVEKYLDAAERALDAAIVAPSVEGLAPAELIGLRTYPLPLDGAVEFEHALEPGRYLADFSLVRVRVAESVPPPRLVIGFGSDRRAVEAAQVQDETVVYRYWLDVAEADDTVHVSVAPGQSEAQVFGTQAITALDGGDQRYGDDRGLHVDSMVVRGPAPDGAGGRPESHRRILFLDPEPGDEGRIEAARQVIERFATRAFRRPCRPDEVEGILDIFRLAHDRGESFERSVQVALSSVLVSPRFLYLVEPDEAEGDRPLDDFELASRLSYFLWSSMPDDELSRLARDGTLRADLRSQVDRMLDDPRADAFVSNFVGQWLQLRQLDGVARDESLFPGFDDELRDAMRRETELFFADLLRDNRSVLELLDSDHTFVNEALARHYGIDGVSGGEFRRVSLEGRPRGGVLTQASVLTLTSNPNRTSPVKRGQWILQQILGTPPPPPPPDVPELDEGGGTAEASSLRERLELHRANPECASCHSQMDPLGFALENFDAIGRWRDVDGDSPIDASGELAGGLAFDDAEGLRRILVESSAKKFSRTLVEHLMTYALGRGLVPDDYPTVEAIRGRLVEDDYRIRSILYGVVESDRFQRRGAAEGP</sequence>
<dbReference type="GO" id="GO:0046872">
    <property type="term" value="F:metal ion binding"/>
    <property type="evidence" value="ECO:0007669"/>
    <property type="project" value="UniProtKB-KW"/>
</dbReference>
<keyword evidence="5" id="KW-0732">Signal</keyword>
<dbReference type="Pfam" id="PF07624">
    <property type="entry name" value="PSD2"/>
    <property type="match status" value="1"/>
</dbReference>
<dbReference type="Proteomes" id="UP000317835">
    <property type="component" value="Chromosome"/>
</dbReference>
<dbReference type="GO" id="GO:0020037">
    <property type="term" value="F:heme binding"/>
    <property type="evidence" value="ECO:0007669"/>
    <property type="project" value="InterPro"/>
</dbReference>
<evidence type="ECO:0000256" key="4">
    <source>
        <dbReference type="SAM" id="MobiDB-lite"/>
    </source>
</evidence>
<keyword evidence="1 3" id="KW-0479">Metal-binding</keyword>
<dbReference type="KEGG" id="tpla:ElP_04280"/>
<keyword evidence="2 3" id="KW-0408">Iron</keyword>
<proteinExistence type="predicted"/>
<keyword evidence="3" id="KW-0349">Heme</keyword>
<dbReference type="Pfam" id="PF07627">
    <property type="entry name" value="PSCyt3"/>
    <property type="match status" value="1"/>
</dbReference>
<dbReference type="RefSeq" id="WP_145266805.1">
    <property type="nucleotide sequence ID" value="NZ_CP036426.1"/>
</dbReference>
<evidence type="ECO:0000256" key="3">
    <source>
        <dbReference type="PROSITE-ProRule" id="PRU00433"/>
    </source>
</evidence>
<reference evidence="7 8" key="1">
    <citation type="submission" date="2019-02" db="EMBL/GenBank/DDBJ databases">
        <title>Deep-cultivation of Planctomycetes and their phenomic and genomic characterization uncovers novel biology.</title>
        <authorList>
            <person name="Wiegand S."/>
            <person name="Jogler M."/>
            <person name="Boedeker C."/>
            <person name="Pinto D."/>
            <person name="Vollmers J."/>
            <person name="Rivas-Marin E."/>
            <person name="Kohn T."/>
            <person name="Peeters S.H."/>
            <person name="Heuer A."/>
            <person name="Rast P."/>
            <person name="Oberbeckmann S."/>
            <person name="Bunk B."/>
            <person name="Jeske O."/>
            <person name="Meyerdierks A."/>
            <person name="Storesund J.E."/>
            <person name="Kallscheuer N."/>
            <person name="Luecker S."/>
            <person name="Lage O.M."/>
            <person name="Pohl T."/>
            <person name="Merkel B.J."/>
            <person name="Hornburger P."/>
            <person name="Mueller R.-W."/>
            <person name="Bruemmer F."/>
            <person name="Labrenz M."/>
            <person name="Spormann A.M."/>
            <person name="Op den Camp H."/>
            <person name="Overmann J."/>
            <person name="Amann R."/>
            <person name="Jetten M.S.M."/>
            <person name="Mascher T."/>
            <person name="Medema M.H."/>
            <person name="Devos D.P."/>
            <person name="Kaster A.-K."/>
            <person name="Ovreas L."/>
            <person name="Rohde M."/>
            <person name="Galperin M.Y."/>
            <person name="Jogler C."/>
        </authorList>
    </citation>
    <scope>NUCLEOTIDE SEQUENCE [LARGE SCALE GENOMIC DNA]</scope>
    <source>
        <strain evidence="7 8">ElP</strain>
    </source>
</reference>
<accession>A0A518GVH4</accession>
<gene>
    <name evidence="7" type="ORF">ElP_04280</name>
</gene>
<dbReference type="EMBL" id="CP036426">
    <property type="protein sequence ID" value="QDV32593.1"/>
    <property type="molecule type" value="Genomic_DNA"/>
</dbReference>
<feature type="chain" id="PRO_5021846693" description="Cytochrome c domain-containing protein" evidence="5">
    <location>
        <begin position="31"/>
        <end position="773"/>
    </location>
</feature>
<dbReference type="Pfam" id="PF07635">
    <property type="entry name" value="PSCyt1"/>
    <property type="match status" value="1"/>
</dbReference>
<organism evidence="7 8">
    <name type="scientific">Tautonia plasticadhaerens</name>
    <dbReference type="NCBI Taxonomy" id="2527974"/>
    <lineage>
        <taxon>Bacteria</taxon>
        <taxon>Pseudomonadati</taxon>
        <taxon>Planctomycetota</taxon>
        <taxon>Planctomycetia</taxon>
        <taxon>Isosphaerales</taxon>
        <taxon>Isosphaeraceae</taxon>
        <taxon>Tautonia</taxon>
    </lineage>
</organism>
<dbReference type="Pfam" id="PF07637">
    <property type="entry name" value="PSD5"/>
    <property type="match status" value="1"/>
</dbReference>
<feature type="compositionally biased region" description="Pro residues" evidence="4">
    <location>
        <begin position="613"/>
        <end position="622"/>
    </location>
</feature>
<feature type="signal peptide" evidence="5">
    <location>
        <begin position="1"/>
        <end position="30"/>
    </location>
</feature>
<dbReference type="GO" id="GO:0009055">
    <property type="term" value="F:electron transfer activity"/>
    <property type="evidence" value="ECO:0007669"/>
    <property type="project" value="InterPro"/>
</dbReference>